<dbReference type="EMBL" id="BFBB01000003">
    <property type="protein sequence ID" value="GBF49358.1"/>
    <property type="molecule type" value="Genomic_DNA"/>
</dbReference>
<dbReference type="SUPFAM" id="SSF46565">
    <property type="entry name" value="Chaperone J-domain"/>
    <property type="match status" value="1"/>
</dbReference>
<dbReference type="AlphaFoldDB" id="A0A2P2DXJ4"/>
<evidence type="ECO:0000259" key="1">
    <source>
        <dbReference type="PROSITE" id="PS50076"/>
    </source>
</evidence>
<dbReference type="Gene3D" id="1.10.287.110">
    <property type="entry name" value="DnaJ domain"/>
    <property type="match status" value="1"/>
</dbReference>
<dbReference type="InterPro" id="IPR036869">
    <property type="entry name" value="J_dom_sf"/>
</dbReference>
<gene>
    <name evidence="2" type="ORF">LPTSP4_08690</name>
</gene>
<evidence type="ECO:0000313" key="3">
    <source>
        <dbReference type="Proteomes" id="UP000245133"/>
    </source>
</evidence>
<dbReference type="InterPro" id="IPR001623">
    <property type="entry name" value="DnaJ_domain"/>
</dbReference>
<sequence length="157" mass="18983">MLEEALAFFQLNESSSELDLKNQYQRLAKRYHPDAGEYDSAVMFLELQRHYEFLKEWWNTQQSFVWLEKKSSKAKDPIFEMYKLAKEKETIAILQYFEKNKNTPLVLEDDKNKGIESLRKALEPVREIYREITFKYPNSIWAKDSEESLQRISVWWK</sequence>
<reference evidence="2 3" key="1">
    <citation type="submission" date="2018-02" db="EMBL/GenBank/DDBJ databases">
        <title>Novel Leptospira species isolated from soil and water in Japan.</title>
        <authorList>
            <person name="Nakao R."/>
            <person name="Masuzawa T."/>
        </authorList>
    </citation>
    <scope>NUCLEOTIDE SEQUENCE [LARGE SCALE GENOMIC DNA]</scope>
    <source>
        <strain evidence="2 3">YH101</strain>
    </source>
</reference>
<organism evidence="2 3">
    <name type="scientific">Leptospira ryugenii</name>
    <dbReference type="NCBI Taxonomy" id="1917863"/>
    <lineage>
        <taxon>Bacteria</taxon>
        <taxon>Pseudomonadati</taxon>
        <taxon>Spirochaetota</taxon>
        <taxon>Spirochaetia</taxon>
        <taxon>Leptospirales</taxon>
        <taxon>Leptospiraceae</taxon>
        <taxon>Leptospira</taxon>
    </lineage>
</organism>
<name>A0A2P2DXJ4_9LEPT</name>
<dbReference type="CDD" id="cd06257">
    <property type="entry name" value="DnaJ"/>
    <property type="match status" value="1"/>
</dbReference>
<keyword evidence="3" id="KW-1185">Reference proteome</keyword>
<proteinExistence type="predicted"/>
<accession>A0A2P2DXJ4</accession>
<comment type="caution">
    <text evidence="2">The sequence shown here is derived from an EMBL/GenBank/DDBJ whole genome shotgun (WGS) entry which is preliminary data.</text>
</comment>
<feature type="domain" description="J" evidence="1">
    <location>
        <begin position="4"/>
        <end position="59"/>
    </location>
</feature>
<dbReference type="Pfam" id="PF00226">
    <property type="entry name" value="DnaJ"/>
    <property type="match status" value="1"/>
</dbReference>
<dbReference type="Proteomes" id="UP000245133">
    <property type="component" value="Unassembled WGS sequence"/>
</dbReference>
<dbReference type="PROSITE" id="PS50076">
    <property type="entry name" value="DNAJ_2"/>
    <property type="match status" value="1"/>
</dbReference>
<protein>
    <submittedName>
        <fullName evidence="2">DnaJ domain protein</fullName>
    </submittedName>
</protein>
<evidence type="ECO:0000313" key="2">
    <source>
        <dbReference type="EMBL" id="GBF49358.1"/>
    </source>
</evidence>